<dbReference type="CDD" id="cd06127">
    <property type="entry name" value="DEDDh"/>
    <property type="match status" value="1"/>
</dbReference>
<keyword evidence="7" id="KW-1185">Reference proteome</keyword>
<comment type="subunit">
    <text evidence="4">DNA polymerase III contains a core (composed of alpha, epsilon and theta chains) that associates with a tau subunit. This core dimerizes to form the POLIII' complex. PolIII' associates with the gamma complex (composed of gamma, delta, delta', psi and chi chains) and with the beta chain to form the complete DNA polymerase III complex.</text>
</comment>
<dbReference type="GO" id="GO:0008408">
    <property type="term" value="F:3'-5' exonuclease activity"/>
    <property type="evidence" value="ECO:0007669"/>
    <property type="project" value="TreeGrafter"/>
</dbReference>
<dbReference type="Pfam" id="PF00929">
    <property type="entry name" value="RNase_T"/>
    <property type="match status" value="1"/>
</dbReference>
<dbReference type="AlphaFoldDB" id="Q2SPW2"/>
<organism evidence="6 7">
    <name type="scientific">Hahella chejuensis (strain KCTC 2396)</name>
    <dbReference type="NCBI Taxonomy" id="349521"/>
    <lineage>
        <taxon>Bacteria</taxon>
        <taxon>Pseudomonadati</taxon>
        <taxon>Pseudomonadota</taxon>
        <taxon>Gammaproteobacteria</taxon>
        <taxon>Oceanospirillales</taxon>
        <taxon>Hahellaceae</taxon>
        <taxon>Hahella</taxon>
    </lineage>
</organism>
<evidence type="ECO:0000313" key="6">
    <source>
        <dbReference type="EMBL" id="ABC27312.1"/>
    </source>
</evidence>
<comment type="function">
    <text evidence="3">DNA polymerase III is a complex, multichain enzyme responsible for most of the replicative synthesis in bacteria. The epsilon subunit contain the editing function and is a proofreading 3'-5' exonuclease.</text>
</comment>
<evidence type="ECO:0000259" key="5">
    <source>
        <dbReference type="SMART" id="SM00479"/>
    </source>
</evidence>
<name>Q2SPW2_HAHCH</name>
<gene>
    <name evidence="6" type="ordered locus">HCH_00401</name>
</gene>
<dbReference type="InterPro" id="IPR013520">
    <property type="entry name" value="Ribonucl_H"/>
</dbReference>
<keyword evidence="2 6" id="KW-0269">Exonuclease</keyword>
<dbReference type="PANTHER" id="PTHR30231">
    <property type="entry name" value="DNA POLYMERASE III SUBUNIT EPSILON"/>
    <property type="match status" value="1"/>
</dbReference>
<reference evidence="6 7" key="1">
    <citation type="journal article" date="2005" name="Nucleic Acids Res.">
        <title>Genomic blueprint of Hahella chejuensis, a marine microbe producing an algicidal agent.</title>
        <authorList>
            <person name="Jeong H."/>
            <person name="Yim J.H."/>
            <person name="Lee C."/>
            <person name="Choi S.-H."/>
            <person name="Park Y.K."/>
            <person name="Yoon S.H."/>
            <person name="Hur C.-G."/>
            <person name="Kang H.-Y."/>
            <person name="Kim D."/>
            <person name="Lee H.H."/>
            <person name="Park K.H."/>
            <person name="Park S.-H."/>
            <person name="Park H.-S."/>
            <person name="Lee H.K."/>
            <person name="Oh T.K."/>
            <person name="Kim J.F."/>
        </authorList>
    </citation>
    <scope>NUCLEOTIDE SEQUENCE [LARGE SCALE GENOMIC DNA]</scope>
    <source>
        <strain evidence="6 7">KCTC 2396</strain>
    </source>
</reference>
<evidence type="ECO:0000313" key="7">
    <source>
        <dbReference type="Proteomes" id="UP000000238"/>
    </source>
</evidence>
<dbReference type="SUPFAM" id="SSF53098">
    <property type="entry name" value="Ribonuclease H-like"/>
    <property type="match status" value="1"/>
</dbReference>
<evidence type="ECO:0000256" key="4">
    <source>
        <dbReference type="ARBA" id="ARBA00026073"/>
    </source>
</evidence>
<accession>Q2SPW2</accession>
<protein>
    <submittedName>
        <fullName evidence="6">Putative exonuclease</fullName>
    </submittedName>
</protein>
<proteinExistence type="predicted"/>
<evidence type="ECO:0000256" key="2">
    <source>
        <dbReference type="ARBA" id="ARBA00022839"/>
    </source>
</evidence>
<dbReference type="KEGG" id="hch:HCH_00401"/>
<keyword evidence="2 6" id="KW-0378">Hydrolase</keyword>
<dbReference type="InterPro" id="IPR036397">
    <property type="entry name" value="RNaseH_sf"/>
</dbReference>
<dbReference type="GO" id="GO:0045004">
    <property type="term" value="P:DNA replication proofreading"/>
    <property type="evidence" value="ECO:0007669"/>
    <property type="project" value="TreeGrafter"/>
</dbReference>
<evidence type="ECO:0000256" key="3">
    <source>
        <dbReference type="ARBA" id="ARBA00025483"/>
    </source>
</evidence>
<dbReference type="FunFam" id="3.30.420.10:FF:000045">
    <property type="entry name" value="3'-5' exonuclease DinG"/>
    <property type="match status" value="1"/>
</dbReference>
<dbReference type="eggNOG" id="COG0847">
    <property type="taxonomic scope" value="Bacteria"/>
</dbReference>
<dbReference type="Proteomes" id="UP000000238">
    <property type="component" value="Chromosome"/>
</dbReference>
<dbReference type="PANTHER" id="PTHR30231:SF37">
    <property type="entry name" value="EXODEOXYRIBONUCLEASE 10"/>
    <property type="match status" value="1"/>
</dbReference>
<dbReference type="STRING" id="349521.HCH_00401"/>
<evidence type="ECO:0000256" key="1">
    <source>
        <dbReference type="ARBA" id="ARBA00022722"/>
    </source>
</evidence>
<dbReference type="GO" id="GO:0005829">
    <property type="term" value="C:cytosol"/>
    <property type="evidence" value="ECO:0007669"/>
    <property type="project" value="TreeGrafter"/>
</dbReference>
<dbReference type="OrthoDB" id="280774at2"/>
<dbReference type="EMBL" id="CP000155">
    <property type="protein sequence ID" value="ABC27312.1"/>
    <property type="molecule type" value="Genomic_DNA"/>
</dbReference>
<dbReference type="RefSeq" id="WP_011394389.1">
    <property type="nucleotide sequence ID" value="NC_007645.1"/>
</dbReference>
<dbReference type="GO" id="GO:0003676">
    <property type="term" value="F:nucleic acid binding"/>
    <property type="evidence" value="ECO:0007669"/>
    <property type="project" value="InterPro"/>
</dbReference>
<feature type="domain" description="Exonuclease" evidence="5">
    <location>
        <begin position="16"/>
        <end position="185"/>
    </location>
</feature>
<keyword evidence="1" id="KW-0540">Nuclease</keyword>
<dbReference type="SMART" id="SM00479">
    <property type="entry name" value="EXOIII"/>
    <property type="match status" value="1"/>
</dbReference>
<sequence length="192" mass="21463">MNIGLELFKEWLTSSRVVVLDTETTGLDDQAEVIEISVMDMRGNVLFDQLVRPLNPVPPEAAEIHGVTNEKLANKPNFPDVYISLWRAIGGRTVVAYNADFDRRLLKQTCAAYRLPMIEANWQCAMNAYARYRKEPDAKRGGYRRQSLAKAAAQMGIEVYGAHRAVADCFTTVEVIRAVAALSEPAHHNTNL</sequence>
<dbReference type="Gene3D" id="3.30.420.10">
    <property type="entry name" value="Ribonuclease H-like superfamily/Ribonuclease H"/>
    <property type="match status" value="1"/>
</dbReference>
<dbReference type="HOGENOM" id="CLU_047806_13_1_6"/>
<dbReference type="InterPro" id="IPR012337">
    <property type="entry name" value="RNaseH-like_sf"/>
</dbReference>